<evidence type="ECO:0000256" key="8">
    <source>
        <dbReference type="SAM" id="MobiDB-lite"/>
    </source>
</evidence>
<dbReference type="Pfam" id="PF08590">
    <property type="entry name" value="DUF1771"/>
    <property type="match status" value="1"/>
</dbReference>
<evidence type="ECO:0000313" key="10">
    <source>
        <dbReference type="EMBL" id="OLN81488.1"/>
    </source>
</evidence>
<dbReference type="Gene3D" id="1.10.287.810">
    <property type="entry name" value="Mitochondrial import inner membrane translocase subunit tim13 like domains"/>
    <property type="match status" value="1"/>
</dbReference>
<dbReference type="SMART" id="SM01162">
    <property type="entry name" value="DUF1771"/>
    <property type="match status" value="1"/>
</dbReference>
<dbReference type="InterPro" id="IPR036063">
    <property type="entry name" value="Smr_dom_sf"/>
</dbReference>
<dbReference type="InterPro" id="IPR013899">
    <property type="entry name" value="DUF1771"/>
</dbReference>
<keyword evidence="11" id="KW-1185">Reference proteome</keyword>
<name>A0A1Q8RAV8_9PEZI</name>
<evidence type="ECO:0000256" key="3">
    <source>
        <dbReference type="ARBA" id="ARBA00022792"/>
    </source>
</evidence>
<dbReference type="PANTHER" id="PTHR47417:SF1">
    <property type="entry name" value="SMR DOMAIN-CONTAINING PROTEIN YPL199C"/>
    <property type="match status" value="1"/>
</dbReference>
<dbReference type="SUPFAM" id="SSF160443">
    <property type="entry name" value="SMR domain-like"/>
    <property type="match status" value="1"/>
</dbReference>
<dbReference type="Pfam" id="PF02953">
    <property type="entry name" value="zf-Tim10_DDP"/>
    <property type="match status" value="1"/>
</dbReference>
<dbReference type="EMBL" id="MPGH01000250">
    <property type="protein sequence ID" value="OLN81488.1"/>
    <property type="molecule type" value="Genomic_DNA"/>
</dbReference>
<organism evidence="10 11">
    <name type="scientific">Colletotrichum chlorophyti</name>
    <dbReference type="NCBI Taxonomy" id="708187"/>
    <lineage>
        <taxon>Eukaryota</taxon>
        <taxon>Fungi</taxon>
        <taxon>Dikarya</taxon>
        <taxon>Ascomycota</taxon>
        <taxon>Pezizomycotina</taxon>
        <taxon>Sordariomycetes</taxon>
        <taxon>Hypocreomycetidae</taxon>
        <taxon>Glomerellales</taxon>
        <taxon>Glomerellaceae</taxon>
        <taxon>Colletotrichum</taxon>
    </lineage>
</organism>
<keyword evidence="3" id="KW-0999">Mitochondrion inner membrane</keyword>
<dbReference type="InterPro" id="IPR053020">
    <property type="entry name" value="Smr_domain_protein"/>
</dbReference>
<feature type="compositionally biased region" description="Basic and acidic residues" evidence="8">
    <location>
        <begin position="63"/>
        <end position="72"/>
    </location>
</feature>
<feature type="compositionally biased region" description="Low complexity" evidence="8">
    <location>
        <begin position="49"/>
        <end position="60"/>
    </location>
</feature>
<keyword evidence="3" id="KW-0472">Membrane</keyword>
<feature type="region of interest" description="Disordered" evidence="8">
    <location>
        <begin position="1"/>
        <end position="21"/>
    </location>
</feature>
<dbReference type="Gene3D" id="3.30.1370.110">
    <property type="match status" value="1"/>
</dbReference>
<evidence type="ECO:0000256" key="4">
    <source>
        <dbReference type="ARBA" id="ARBA00022927"/>
    </source>
</evidence>
<keyword evidence="4" id="KW-0653">Protein transport</keyword>
<keyword evidence="3" id="KW-0496">Mitochondrion</keyword>
<dbReference type="PANTHER" id="PTHR47417">
    <property type="entry name" value="SMR DOMAIN-CONTAINING PROTEIN YPL199C"/>
    <property type="match status" value="1"/>
</dbReference>
<comment type="caution">
    <text evidence="10">The sequence shown here is derived from an EMBL/GenBank/DDBJ whole genome shotgun (WGS) entry which is preliminary data.</text>
</comment>
<dbReference type="InterPro" id="IPR035427">
    <property type="entry name" value="Tim10-like_dom_sf"/>
</dbReference>
<gene>
    <name evidence="10" type="ORF">CCHL11_09033</name>
</gene>
<dbReference type="Proteomes" id="UP000186583">
    <property type="component" value="Unassembled WGS sequence"/>
</dbReference>
<evidence type="ECO:0000259" key="9">
    <source>
        <dbReference type="PROSITE" id="PS50828"/>
    </source>
</evidence>
<accession>A0A1Q8RAV8</accession>
<evidence type="ECO:0000313" key="11">
    <source>
        <dbReference type="Proteomes" id="UP000186583"/>
    </source>
</evidence>
<keyword evidence="7" id="KW-0143">Chaperone</keyword>
<reference evidence="10 11" key="1">
    <citation type="submission" date="2016-11" db="EMBL/GenBank/DDBJ databases">
        <title>Draft Genome Assembly of Colletotrichum chlorophyti a pathogen of herbaceous plants.</title>
        <authorList>
            <person name="Gan P."/>
            <person name="Narusaka M."/>
            <person name="Tsushima A."/>
            <person name="Narusaka Y."/>
            <person name="Takano Y."/>
            <person name="Shirasu K."/>
        </authorList>
    </citation>
    <scope>NUCLEOTIDE SEQUENCE [LARGE SCALE GENOMIC DNA]</scope>
    <source>
        <strain evidence="10 11">NTL11</strain>
    </source>
</reference>
<dbReference type="SUPFAM" id="SSF144122">
    <property type="entry name" value="Tim10-like"/>
    <property type="match status" value="1"/>
</dbReference>
<proteinExistence type="inferred from homology"/>
<evidence type="ECO:0000256" key="7">
    <source>
        <dbReference type="ARBA" id="ARBA00023186"/>
    </source>
</evidence>
<keyword evidence="5" id="KW-0811">Translocation</keyword>
<feature type="region of interest" description="Disordered" evidence="8">
    <location>
        <begin position="41"/>
        <end position="72"/>
    </location>
</feature>
<evidence type="ECO:0000256" key="2">
    <source>
        <dbReference type="ARBA" id="ARBA00006720"/>
    </source>
</evidence>
<evidence type="ECO:0000256" key="6">
    <source>
        <dbReference type="ARBA" id="ARBA00023157"/>
    </source>
</evidence>
<sequence length="255" mass="29421">MAIPMNRLGGRAFHHADNDDDEVEREYDRLRDLARQEADKRSSCFERSQQAYQAGDGAAAKELSNEGKRHAQRMEDYNRQASEYIFRENNAPGRVTGSCIDLHGQFVEEAERILEERIRADKARGQDHLHAIVGKGNHSTGHVQKLKPRIERICNEMGLQYSTEENAGRVLTKTEEAQLQQRLQKRQVKEFMNLFGNLVDHCFVSCIDDFTSKSLSSRETGCITRCIQKQMFSQQRLSERFQEHNAQMTAQMQNQ</sequence>
<dbReference type="Pfam" id="PF01713">
    <property type="entry name" value="Smr"/>
    <property type="match status" value="1"/>
</dbReference>
<comment type="subcellular location">
    <subcellularLocation>
        <location evidence="1">Mitochondrion inner membrane</location>
        <topology evidence="1">Peripheral membrane protein</topology>
        <orientation evidence="1">Intermembrane side</orientation>
    </subcellularLocation>
</comment>
<evidence type="ECO:0000256" key="1">
    <source>
        <dbReference type="ARBA" id="ARBA00004137"/>
    </source>
</evidence>
<comment type="similarity">
    <text evidence="2">Belongs to the small Tim family.</text>
</comment>
<keyword evidence="4" id="KW-0813">Transport</keyword>
<dbReference type="GO" id="GO:0015031">
    <property type="term" value="P:protein transport"/>
    <property type="evidence" value="ECO:0007669"/>
    <property type="project" value="UniProtKB-KW"/>
</dbReference>
<dbReference type="GO" id="GO:0005743">
    <property type="term" value="C:mitochondrial inner membrane"/>
    <property type="evidence" value="ECO:0007669"/>
    <property type="project" value="UniProtKB-SubCell"/>
</dbReference>
<evidence type="ECO:0000256" key="5">
    <source>
        <dbReference type="ARBA" id="ARBA00023010"/>
    </source>
</evidence>
<dbReference type="AlphaFoldDB" id="A0A1Q8RAV8"/>
<keyword evidence="6" id="KW-1015">Disulfide bond</keyword>
<dbReference type="InterPro" id="IPR002625">
    <property type="entry name" value="Smr_dom"/>
</dbReference>
<dbReference type="SMART" id="SM00463">
    <property type="entry name" value="SMR"/>
    <property type="match status" value="1"/>
</dbReference>
<dbReference type="PROSITE" id="PS50828">
    <property type="entry name" value="SMR"/>
    <property type="match status" value="1"/>
</dbReference>
<dbReference type="InterPro" id="IPR004217">
    <property type="entry name" value="Tim10-like"/>
</dbReference>
<dbReference type="OrthoDB" id="3231855at2759"/>
<dbReference type="STRING" id="708187.A0A1Q8RAV8"/>
<feature type="domain" description="Smr" evidence="9">
    <location>
        <begin position="100"/>
        <end position="175"/>
    </location>
</feature>
<protein>
    <submittedName>
        <fullName evidence="10">Mitochondrial import inner membrane translocase subunit TIM9</fullName>
    </submittedName>
</protein>